<accession>A0A8E2AUQ9</accession>
<feature type="compositionally biased region" description="Basic residues" evidence="1">
    <location>
        <begin position="287"/>
        <end position="304"/>
    </location>
</feature>
<feature type="region of interest" description="Disordered" evidence="1">
    <location>
        <begin position="21"/>
        <end position="308"/>
    </location>
</feature>
<evidence type="ECO:0000256" key="1">
    <source>
        <dbReference type="SAM" id="MobiDB-lite"/>
    </source>
</evidence>
<feature type="compositionally biased region" description="Low complexity" evidence="1">
    <location>
        <begin position="206"/>
        <end position="223"/>
    </location>
</feature>
<gene>
    <name evidence="2" type="ORF">OBBRIDRAFT_287808</name>
</gene>
<evidence type="ECO:0000313" key="2">
    <source>
        <dbReference type="EMBL" id="OCH85710.1"/>
    </source>
</evidence>
<keyword evidence="3" id="KW-1185">Reference proteome</keyword>
<dbReference type="AlphaFoldDB" id="A0A8E2AUQ9"/>
<evidence type="ECO:0000313" key="3">
    <source>
        <dbReference type="Proteomes" id="UP000250043"/>
    </source>
</evidence>
<dbReference type="EMBL" id="KV722567">
    <property type="protein sequence ID" value="OCH85710.1"/>
    <property type="molecule type" value="Genomic_DNA"/>
</dbReference>
<organism evidence="2 3">
    <name type="scientific">Obba rivulosa</name>
    <dbReference type="NCBI Taxonomy" id="1052685"/>
    <lineage>
        <taxon>Eukaryota</taxon>
        <taxon>Fungi</taxon>
        <taxon>Dikarya</taxon>
        <taxon>Basidiomycota</taxon>
        <taxon>Agaricomycotina</taxon>
        <taxon>Agaricomycetes</taxon>
        <taxon>Polyporales</taxon>
        <taxon>Gelatoporiaceae</taxon>
        <taxon>Obba</taxon>
    </lineage>
</organism>
<dbReference type="Proteomes" id="UP000250043">
    <property type="component" value="Unassembled WGS sequence"/>
</dbReference>
<name>A0A8E2AUQ9_9APHY</name>
<dbReference type="OrthoDB" id="3271236at2759"/>
<proteinExistence type="predicted"/>
<reference evidence="2 3" key="1">
    <citation type="submission" date="2016-07" db="EMBL/GenBank/DDBJ databases">
        <title>Draft genome of the white-rot fungus Obba rivulosa 3A-2.</title>
        <authorList>
            <consortium name="DOE Joint Genome Institute"/>
            <person name="Miettinen O."/>
            <person name="Riley R."/>
            <person name="Acob R."/>
            <person name="Barry K."/>
            <person name="Cullen D."/>
            <person name="De Vries R."/>
            <person name="Hainaut M."/>
            <person name="Hatakka A."/>
            <person name="Henrissat B."/>
            <person name="Hilden K."/>
            <person name="Kuo R."/>
            <person name="Labutti K."/>
            <person name="Lipzen A."/>
            <person name="Makela M.R."/>
            <person name="Sandor L."/>
            <person name="Spatafora J.W."/>
            <person name="Grigoriev I.V."/>
            <person name="Hibbett D.S."/>
        </authorList>
    </citation>
    <scope>NUCLEOTIDE SEQUENCE [LARGE SCALE GENOMIC DNA]</scope>
    <source>
        <strain evidence="2 3">3A-2</strain>
    </source>
</reference>
<feature type="compositionally biased region" description="Basic and acidic residues" evidence="1">
    <location>
        <begin position="43"/>
        <end position="60"/>
    </location>
</feature>
<feature type="compositionally biased region" description="Low complexity" evidence="1">
    <location>
        <begin position="148"/>
        <end position="198"/>
    </location>
</feature>
<protein>
    <submittedName>
        <fullName evidence="2">Uncharacterized protein</fullName>
    </submittedName>
</protein>
<sequence length="328" mass="34550">MPLPDERPRQSVANLIGRFEQQTKRQSIVPSVPPRTSSVTSHHTGDSAKEELKEKREWPPKPKLPIPVATELPPDVEVKPISPEAEAPPTSLVPETVIGEAAVELSTQALSDPAPAIQQESAVPVPKPAPQRQSSLGAAAPSRPPATPSKGSSTAKSTSAAATKTPARTPAKAPPTSFHSTPAPRSMASAAPAKTAPSPAKPRPSSRPSSRTSQRPSTATTPARAKTPSRARSPAGPMRAMSPAITPARAKSPAVSGQPRPSLFAPTAASLAKARSAPDSVPTPRRVSLKHGPRRSRRRRGVRRRQLEARSLPAALHSSRALGWWVRS</sequence>
<feature type="compositionally biased region" description="Low complexity" evidence="1">
    <location>
        <begin position="27"/>
        <end position="41"/>
    </location>
</feature>